<dbReference type="SUPFAM" id="SSF53474">
    <property type="entry name" value="alpha/beta-Hydrolases"/>
    <property type="match status" value="1"/>
</dbReference>
<dbReference type="InterPro" id="IPR029058">
    <property type="entry name" value="AB_hydrolase_fold"/>
</dbReference>
<protein>
    <recommendedName>
        <fullName evidence="5">Phospholipase A1</fullName>
        <ecNumber evidence="5">3.1.1.-</ecNumber>
    </recommendedName>
</protein>
<feature type="domain" description="Fungal lipase-type" evidence="6">
    <location>
        <begin position="121"/>
        <end position="280"/>
    </location>
</feature>
<dbReference type="PANTHER" id="PTHR31828:SF20">
    <property type="entry name" value="PHOSPHOLIPASE A1"/>
    <property type="match status" value="1"/>
</dbReference>
<dbReference type="GO" id="GO:0016042">
    <property type="term" value="P:lipid catabolic process"/>
    <property type="evidence" value="ECO:0007669"/>
    <property type="project" value="UniProtKB-UniRule"/>
</dbReference>
<dbReference type="CDD" id="cd00519">
    <property type="entry name" value="Lipase_3"/>
    <property type="match status" value="1"/>
</dbReference>
<comment type="function">
    <text evidence="5">Acylhydrolase that catalyzes the hydrolysis of phospholipids at the sn-1 position.</text>
</comment>
<accession>A0A9W7HUQ3</accession>
<dbReference type="Proteomes" id="UP001165190">
    <property type="component" value="Unassembled WGS sequence"/>
</dbReference>
<dbReference type="InterPro" id="IPR033556">
    <property type="entry name" value="PLA"/>
</dbReference>
<comment type="similarity">
    <text evidence="1 5">Belongs to the AB hydrolase superfamily. Lipase family.</text>
</comment>
<keyword evidence="2 5" id="KW-0378">Hydrolase</keyword>
<keyword evidence="3 5" id="KW-0442">Lipid degradation</keyword>
<evidence type="ECO:0000313" key="8">
    <source>
        <dbReference type="Proteomes" id="UP001165190"/>
    </source>
</evidence>
<evidence type="ECO:0000256" key="2">
    <source>
        <dbReference type="ARBA" id="ARBA00022801"/>
    </source>
</evidence>
<gene>
    <name evidence="7" type="ORF">HRI_002049600</name>
</gene>
<dbReference type="Pfam" id="PF01764">
    <property type="entry name" value="Lipase_3"/>
    <property type="match status" value="1"/>
</dbReference>
<dbReference type="PANTHER" id="PTHR31828">
    <property type="entry name" value="PHOSPHOLIPASE A1-IIGAMMA"/>
    <property type="match status" value="1"/>
</dbReference>
<proteinExistence type="inferred from homology"/>
<dbReference type="EC" id="3.1.1.-" evidence="5"/>
<keyword evidence="8" id="KW-1185">Reference proteome</keyword>
<dbReference type="AlphaFoldDB" id="A0A9W7HUQ3"/>
<dbReference type="OrthoDB" id="438440at2759"/>
<keyword evidence="4 5" id="KW-0443">Lipid metabolism</keyword>
<evidence type="ECO:0000259" key="6">
    <source>
        <dbReference type="Pfam" id="PF01764"/>
    </source>
</evidence>
<evidence type="ECO:0000256" key="5">
    <source>
        <dbReference type="RuleBase" id="RU367093"/>
    </source>
</evidence>
<evidence type="ECO:0000256" key="1">
    <source>
        <dbReference type="ARBA" id="ARBA00010701"/>
    </source>
</evidence>
<reference evidence="7" key="1">
    <citation type="submission" date="2023-05" db="EMBL/GenBank/DDBJ databases">
        <title>Genome and transcriptome analyses reveal genes involved in the formation of fine ridges on petal epidermal cells in Hibiscus trionum.</title>
        <authorList>
            <person name="Koshimizu S."/>
            <person name="Masuda S."/>
            <person name="Ishii T."/>
            <person name="Shirasu K."/>
            <person name="Hoshino A."/>
            <person name="Arita M."/>
        </authorList>
    </citation>
    <scope>NUCLEOTIDE SEQUENCE</scope>
    <source>
        <strain evidence="7">Hamamatsu line</strain>
    </source>
</reference>
<comment type="caution">
    <text evidence="7">The sequence shown here is derived from an EMBL/GenBank/DDBJ whole genome shotgun (WGS) entry which is preliminary data.</text>
</comment>
<sequence>MAISTIASRWRELSGDKNWEGLLQHPLDPDFRRYVIHYGERTMAVGDLFNNDNQSSGYLHSLYPEDQFFSGAALQNNNIFKYVVTHFIDIANNADQSAWIGYVAVTTDDGKVGVGRRDILVAWRGTATDAEWLSNINFTQTSPSELFGTDNNAKVHSGFLSLYTGTNSKTPMSARQQVLKAVRELVDKYKGEEISITVAGYSLGAALATLNAMDIVANGYNKPTGSSTSTPSAGCMVTAFAYASPRVGNDGLKQLFNTFQDRLHLLRVTNANDVVPLLPFGIFIWPYTHLGQELKIDSSKSGYLKSEVKQPPPSEVSDTERGGTIDLSAHNLDLHLHAIALDQTGFGLEVDHDIALVNKHLDGLKDEFKIPPRWWDKENRSNMVQMDNGHWKFVQSA</sequence>
<evidence type="ECO:0000256" key="3">
    <source>
        <dbReference type="ARBA" id="ARBA00022963"/>
    </source>
</evidence>
<dbReference type="GO" id="GO:0008970">
    <property type="term" value="F:phospholipase A1 activity"/>
    <property type="evidence" value="ECO:0007669"/>
    <property type="project" value="UniProtKB-UniRule"/>
</dbReference>
<evidence type="ECO:0000313" key="7">
    <source>
        <dbReference type="EMBL" id="GMI83803.1"/>
    </source>
</evidence>
<organism evidence="7 8">
    <name type="scientific">Hibiscus trionum</name>
    <name type="common">Flower of an hour</name>
    <dbReference type="NCBI Taxonomy" id="183268"/>
    <lineage>
        <taxon>Eukaryota</taxon>
        <taxon>Viridiplantae</taxon>
        <taxon>Streptophyta</taxon>
        <taxon>Embryophyta</taxon>
        <taxon>Tracheophyta</taxon>
        <taxon>Spermatophyta</taxon>
        <taxon>Magnoliopsida</taxon>
        <taxon>eudicotyledons</taxon>
        <taxon>Gunneridae</taxon>
        <taxon>Pentapetalae</taxon>
        <taxon>rosids</taxon>
        <taxon>malvids</taxon>
        <taxon>Malvales</taxon>
        <taxon>Malvaceae</taxon>
        <taxon>Malvoideae</taxon>
        <taxon>Hibiscus</taxon>
    </lineage>
</organism>
<name>A0A9W7HUQ3_HIBTR</name>
<evidence type="ECO:0000256" key="4">
    <source>
        <dbReference type="ARBA" id="ARBA00023098"/>
    </source>
</evidence>
<dbReference type="InterPro" id="IPR002921">
    <property type="entry name" value="Fungal_lipase-type"/>
</dbReference>
<dbReference type="Gene3D" id="3.40.50.1820">
    <property type="entry name" value="alpha/beta hydrolase"/>
    <property type="match status" value="1"/>
</dbReference>
<dbReference type="EMBL" id="BSYR01000019">
    <property type="protein sequence ID" value="GMI83803.1"/>
    <property type="molecule type" value="Genomic_DNA"/>
</dbReference>